<evidence type="ECO:0000313" key="2">
    <source>
        <dbReference type="EMBL" id="AYC30046.1"/>
    </source>
</evidence>
<name>A0A385YTQ7_9BACL</name>
<keyword evidence="1" id="KW-0732">Signal</keyword>
<protein>
    <recommendedName>
        <fullName evidence="4">Lipoprotein</fullName>
    </recommendedName>
</protein>
<dbReference type="KEGG" id="paek:D3873_09230"/>
<sequence>MKKLGFLVIAASLLLAACNDDKEATNTSNNETASEETSNVSGDMMKFYFSVSKTINQADADLNAFEGAQAKEELPEGDELATMKEAAKTSALETKSAIEGLEIPAELDAQKADIEAALTDFANAYQMKADALEASADANLEAANEAMVSADEKLNKVLEDTGLAPSSITNEVSA</sequence>
<evidence type="ECO:0008006" key="4">
    <source>
        <dbReference type="Google" id="ProtNLM"/>
    </source>
</evidence>
<proteinExistence type="predicted"/>
<dbReference type="PROSITE" id="PS51257">
    <property type="entry name" value="PROKAR_LIPOPROTEIN"/>
    <property type="match status" value="1"/>
</dbReference>
<gene>
    <name evidence="2" type="ORF">D3873_09230</name>
</gene>
<evidence type="ECO:0000313" key="3">
    <source>
        <dbReference type="Proteomes" id="UP000265725"/>
    </source>
</evidence>
<feature type="chain" id="PRO_5039632599" description="Lipoprotein" evidence="1">
    <location>
        <begin position="18"/>
        <end position="174"/>
    </location>
</feature>
<dbReference type="RefSeq" id="WP_119883763.1">
    <property type="nucleotide sequence ID" value="NZ_CP032418.1"/>
</dbReference>
<organism evidence="2 3">
    <name type="scientific">Paenisporosarcina cavernae</name>
    <dbReference type="NCBI Taxonomy" id="2320858"/>
    <lineage>
        <taxon>Bacteria</taxon>
        <taxon>Bacillati</taxon>
        <taxon>Bacillota</taxon>
        <taxon>Bacilli</taxon>
        <taxon>Bacillales</taxon>
        <taxon>Caryophanaceae</taxon>
        <taxon>Paenisporosarcina</taxon>
    </lineage>
</organism>
<dbReference type="EMBL" id="CP032418">
    <property type="protein sequence ID" value="AYC30046.1"/>
    <property type="molecule type" value="Genomic_DNA"/>
</dbReference>
<accession>A0A385YTQ7</accession>
<dbReference type="Proteomes" id="UP000265725">
    <property type="component" value="Chromosome"/>
</dbReference>
<reference evidence="3" key="1">
    <citation type="submission" date="2018-09" db="EMBL/GenBank/DDBJ databases">
        <authorList>
            <person name="Zhu H."/>
        </authorList>
    </citation>
    <scope>NUCLEOTIDE SEQUENCE [LARGE SCALE GENOMIC DNA]</scope>
    <source>
        <strain evidence="3">K2R23-3</strain>
    </source>
</reference>
<feature type="signal peptide" evidence="1">
    <location>
        <begin position="1"/>
        <end position="17"/>
    </location>
</feature>
<evidence type="ECO:0000256" key="1">
    <source>
        <dbReference type="SAM" id="SignalP"/>
    </source>
</evidence>
<dbReference type="AlphaFoldDB" id="A0A385YTQ7"/>
<keyword evidence="3" id="KW-1185">Reference proteome</keyword>
<dbReference type="OrthoDB" id="2428534at2"/>